<reference evidence="2" key="1">
    <citation type="journal article" date="2017" name="Nature">
        <title>The sunflower genome provides insights into oil metabolism, flowering and Asterid evolution.</title>
        <authorList>
            <person name="Badouin H."/>
            <person name="Gouzy J."/>
            <person name="Grassa C.J."/>
            <person name="Murat F."/>
            <person name="Staton S.E."/>
            <person name="Cottret L."/>
            <person name="Lelandais-Briere C."/>
            <person name="Owens G.L."/>
            <person name="Carrere S."/>
            <person name="Mayjonade B."/>
            <person name="Legrand L."/>
            <person name="Gill N."/>
            <person name="Kane N.C."/>
            <person name="Bowers J.E."/>
            <person name="Hubner S."/>
            <person name="Bellec A."/>
            <person name="Berard A."/>
            <person name="Berges H."/>
            <person name="Blanchet N."/>
            <person name="Boniface M.C."/>
            <person name="Brunel D."/>
            <person name="Catrice O."/>
            <person name="Chaidir N."/>
            <person name="Claudel C."/>
            <person name="Donnadieu C."/>
            <person name="Faraut T."/>
            <person name="Fievet G."/>
            <person name="Helmstetter N."/>
            <person name="King M."/>
            <person name="Knapp S.J."/>
            <person name="Lai Z."/>
            <person name="Le Paslier M.C."/>
            <person name="Lippi Y."/>
            <person name="Lorenzon L."/>
            <person name="Mandel J.R."/>
            <person name="Marage G."/>
            <person name="Marchand G."/>
            <person name="Marquand E."/>
            <person name="Bret-Mestries E."/>
            <person name="Morien E."/>
            <person name="Nambeesan S."/>
            <person name="Nguyen T."/>
            <person name="Pegot-Espagnet P."/>
            <person name="Pouilly N."/>
            <person name="Raftis F."/>
            <person name="Sallet E."/>
            <person name="Schiex T."/>
            <person name="Thomas J."/>
            <person name="Vandecasteele C."/>
            <person name="Vares D."/>
            <person name="Vear F."/>
            <person name="Vautrin S."/>
            <person name="Crespi M."/>
            <person name="Mangin B."/>
            <person name="Burke J.M."/>
            <person name="Salse J."/>
            <person name="Munos S."/>
            <person name="Vincourt P."/>
            <person name="Rieseberg L.H."/>
            <person name="Langlade N.B."/>
        </authorList>
    </citation>
    <scope>NUCLEOTIDE SEQUENCE [LARGE SCALE GENOMIC DNA]</scope>
    <source>
        <strain evidence="2">cv. SF193</strain>
    </source>
</reference>
<gene>
    <name evidence="1" type="ORF">HannXRQ_Chr17g0541501</name>
</gene>
<accession>A0A251RMJ6</accession>
<evidence type="ECO:0000313" key="2">
    <source>
        <dbReference type="Proteomes" id="UP000215914"/>
    </source>
</evidence>
<name>A0A251RMJ6_HELAN</name>
<dbReference type="InParanoid" id="A0A251RMJ6"/>
<keyword evidence="2" id="KW-1185">Reference proteome</keyword>
<dbReference type="EMBL" id="CM007906">
    <property type="protein sequence ID" value="OTF85585.1"/>
    <property type="molecule type" value="Genomic_DNA"/>
</dbReference>
<protein>
    <submittedName>
        <fullName evidence="1">Uncharacterized protein</fullName>
    </submittedName>
</protein>
<sequence>MPFKERIRNTLSYRKKSLSTFSNIKKPQPSKGSSPYQIDGLVFKRPQIAFVHA</sequence>
<dbReference type="Proteomes" id="UP000215914">
    <property type="component" value="Chromosome 17"/>
</dbReference>
<proteinExistence type="predicted"/>
<dbReference type="AlphaFoldDB" id="A0A251RMJ6"/>
<evidence type="ECO:0000313" key="1">
    <source>
        <dbReference type="EMBL" id="OTF85585.1"/>
    </source>
</evidence>
<organism evidence="1 2">
    <name type="scientific">Helianthus annuus</name>
    <name type="common">Common sunflower</name>
    <dbReference type="NCBI Taxonomy" id="4232"/>
    <lineage>
        <taxon>Eukaryota</taxon>
        <taxon>Viridiplantae</taxon>
        <taxon>Streptophyta</taxon>
        <taxon>Embryophyta</taxon>
        <taxon>Tracheophyta</taxon>
        <taxon>Spermatophyta</taxon>
        <taxon>Magnoliopsida</taxon>
        <taxon>eudicotyledons</taxon>
        <taxon>Gunneridae</taxon>
        <taxon>Pentapetalae</taxon>
        <taxon>asterids</taxon>
        <taxon>campanulids</taxon>
        <taxon>Asterales</taxon>
        <taxon>Asteraceae</taxon>
        <taxon>Asteroideae</taxon>
        <taxon>Heliantheae alliance</taxon>
        <taxon>Heliantheae</taxon>
        <taxon>Helianthus</taxon>
    </lineage>
</organism>